<comment type="caution">
    <text evidence="4">The sequence shown here is derived from an EMBL/GenBank/DDBJ whole genome shotgun (WGS) entry which is preliminary data.</text>
</comment>
<keyword evidence="2 4" id="KW-0378">Hydrolase</keyword>
<organism evidence="4 5">
    <name type="scientific">Lacisediminihabitans changchengi</name>
    <dbReference type="NCBI Taxonomy" id="2787634"/>
    <lineage>
        <taxon>Bacteria</taxon>
        <taxon>Bacillati</taxon>
        <taxon>Actinomycetota</taxon>
        <taxon>Actinomycetes</taxon>
        <taxon>Micrococcales</taxon>
        <taxon>Microbacteriaceae</taxon>
        <taxon>Lacisediminihabitans</taxon>
    </lineage>
</organism>
<accession>A0A934SJ04</accession>
<protein>
    <submittedName>
        <fullName evidence="4">Dienelactone hydrolase family protein</fullName>
    </submittedName>
</protein>
<gene>
    <name evidence="4" type="ORF">IV501_07995</name>
</gene>
<dbReference type="AlphaFoldDB" id="A0A934SJ04"/>
<dbReference type="SUPFAM" id="SSF53474">
    <property type="entry name" value="alpha/beta-Hydrolases"/>
    <property type="match status" value="1"/>
</dbReference>
<evidence type="ECO:0000256" key="1">
    <source>
        <dbReference type="ARBA" id="ARBA00006499"/>
    </source>
</evidence>
<dbReference type="InterPro" id="IPR003140">
    <property type="entry name" value="PLipase/COase/thioEstase"/>
</dbReference>
<reference evidence="4" key="1">
    <citation type="submission" date="2021-01" db="EMBL/GenBank/DDBJ databases">
        <title>Lacisediminihabitans sp. nov. strain G11-30, isolated from Antarctic Soil.</title>
        <authorList>
            <person name="Li J."/>
        </authorList>
    </citation>
    <scope>NUCLEOTIDE SEQUENCE</scope>
    <source>
        <strain evidence="4">G11-30</strain>
    </source>
</reference>
<dbReference type="PANTHER" id="PTHR10655">
    <property type="entry name" value="LYSOPHOSPHOLIPASE-RELATED"/>
    <property type="match status" value="1"/>
</dbReference>
<name>A0A934SJ04_9MICO</name>
<proteinExistence type="inferred from homology"/>
<dbReference type="Proteomes" id="UP000636458">
    <property type="component" value="Unassembled WGS sequence"/>
</dbReference>
<comment type="similarity">
    <text evidence="1">Belongs to the AB hydrolase superfamily. AB hydrolase 2 family.</text>
</comment>
<evidence type="ECO:0000313" key="4">
    <source>
        <dbReference type="EMBL" id="MBK4347572.1"/>
    </source>
</evidence>
<dbReference type="PANTHER" id="PTHR10655:SF17">
    <property type="entry name" value="LYSOPHOSPHOLIPASE-LIKE PROTEIN 1"/>
    <property type="match status" value="1"/>
</dbReference>
<dbReference type="InterPro" id="IPR050565">
    <property type="entry name" value="LYPA1-2/EST-like"/>
</dbReference>
<dbReference type="Pfam" id="PF02230">
    <property type="entry name" value="Abhydrolase_2"/>
    <property type="match status" value="1"/>
</dbReference>
<evidence type="ECO:0000256" key="2">
    <source>
        <dbReference type="ARBA" id="ARBA00022801"/>
    </source>
</evidence>
<dbReference type="Gene3D" id="3.40.50.1820">
    <property type="entry name" value="alpha/beta hydrolase"/>
    <property type="match status" value="1"/>
</dbReference>
<dbReference type="RefSeq" id="WP_200555951.1">
    <property type="nucleotide sequence ID" value="NZ_JAEPES010000002.1"/>
</dbReference>
<keyword evidence="5" id="KW-1185">Reference proteome</keyword>
<dbReference type="InterPro" id="IPR029058">
    <property type="entry name" value="AB_hydrolase_fold"/>
</dbReference>
<evidence type="ECO:0000313" key="5">
    <source>
        <dbReference type="Proteomes" id="UP000636458"/>
    </source>
</evidence>
<dbReference type="GO" id="GO:0016787">
    <property type="term" value="F:hydrolase activity"/>
    <property type="evidence" value="ECO:0007669"/>
    <property type="project" value="UniProtKB-KW"/>
</dbReference>
<feature type="domain" description="Phospholipase/carboxylesterase/thioesterase" evidence="3">
    <location>
        <begin position="103"/>
        <end position="214"/>
    </location>
</feature>
<dbReference type="EMBL" id="JAEPES010000002">
    <property type="protein sequence ID" value="MBK4347572.1"/>
    <property type="molecule type" value="Genomic_DNA"/>
</dbReference>
<evidence type="ECO:0000259" key="3">
    <source>
        <dbReference type="Pfam" id="PF02230"/>
    </source>
</evidence>
<sequence>MSPGSSALTITGAVWSVAAEQRVQALASRPLLVLMHGRGSNERDLASLAPLLPAELVTVSLRAPLPLGDGYSWFPPAEPGLPAPTAAAAATDAVLAFLDSLPPTGQVGLLGFSQGGAMVTHLLRSEPERFAAGVVLSGFSLAGELPGDAVLASLRPPVFWGRDVADPVISPDAIDRTAAWLPVHSTAVVREYPGVGHSISREELDDVTEFLEATLI</sequence>